<evidence type="ECO:0000313" key="3">
    <source>
        <dbReference type="Proteomes" id="UP001499987"/>
    </source>
</evidence>
<dbReference type="CDD" id="cd06587">
    <property type="entry name" value="VOC"/>
    <property type="match status" value="1"/>
</dbReference>
<dbReference type="PANTHER" id="PTHR35908:SF1">
    <property type="entry name" value="CONSERVED PROTEIN"/>
    <property type="match status" value="1"/>
</dbReference>
<evidence type="ECO:0000313" key="2">
    <source>
        <dbReference type="EMBL" id="GAA1120182.1"/>
    </source>
</evidence>
<dbReference type="RefSeq" id="WP_344627766.1">
    <property type="nucleotide sequence ID" value="NZ_BAAALD010000117.1"/>
</dbReference>
<dbReference type="InterPro" id="IPR029068">
    <property type="entry name" value="Glyas_Bleomycin-R_OHBP_Dase"/>
</dbReference>
<dbReference type="EMBL" id="BAAALD010000117">
    <property type="protein sequence ID" value="GAA1120182.1"/>
    <property type="molecule type" value="Genomic_DNA"/>
</dbReference>
<reference evidence="3" key="1">
    <citation type="journal article" date="2019" name="Int. J. Syst. Evol. Microbiol.">
        <title>The Global Catalogue of Microorganisms (GCM) 10K type strain sequencing project: providing services to taxonomists for standard genome sequencing and annotation.</title>
        <authorList>
            <consortium name="The Broad Institute Genomics Platform"/>
            <consortium name="The Broad Institute Genome Sequencing Center for Infectious Disease"/>
            <person name="Wu L."/>
            <person name="Ma J."/>
        </authorList>
    </citation>
    <scope>NUCLEOTIDE SEQUENCE [LARGE SCALE GENOMIC DNA]</scope>
    <source>
        <strain evidence="3">JCM 13002</strain>
    </source>
</reference>
<gene>
    <name evidence="2" type="ORF">GCM10009663_69940</name>
</gene>
<dbReference type="Gene3D" id="3.10.180.10">
    <property type="entry name" value="2,3-Dihydroxybiphenyl 1,2-Dioxygenase, domain 1"/>
    <property type="match status" value="1"/>
</dbReference>
<keyword evidence="3" id="KW-1185">Reference proteome</keyword>
<organism evidence="2 3">
    <name type="scientific">Kitasatospora arboriphila</name>
    <dbReference type="NCBI Taxonomy" id="258052"/>
    <lineage>
        <taxon>Bacteria</taxon>
        <taxon>Bacillati</taxon>
        <taxon>Actinomycetota</taxon>
        <taxon>Actinomycetes</taxon>
        <taxon>Kitasatosporales</taxon>
        <taxon>Streptomycetaceae</taxon>
        <taxon>Kitasatospora</taxon>
    </lineage>
</organism>
<sequence>MASLVRHITIDCANAYELGTFWAAALDASLHEDDHPGDPEALVESKAGTLLFVTVPDRKSVKNRVHLDLQPQDRTRDEEVERLVGLGAALVGDHRRPDGTGWVTLADPEGNEFCVERSAAERDAG</sequence>
<feature type="domain" description="Glyoxalase-like" evidence="1">
    <location>
        <begin position="7"/>
        <end position="115"/>
    </location>
</feature>
<name>A0ABP4ENC9_9ACTN</name>
<evidence type="ECO:0000259" key="1">
    <source>
        <dbReference type="Pfam" id="PF18029"/>
    </source>
</evidence>
<dbReference type="Proteomes" id="UP001499987">
    <property type="component" value="Unassembled WGS sequence"/>
</dbReference>
<proteinExistence type="predicted"/>
<comment type="caution">
    <text evidence="2">The sequence shown here is derived from an EMBL/GenBank/DDBJ whole genome shotgun (WGS) entry which is preliminary data.</text>
</comment>
<dbReference type="Pfam" id="PF18029">
    <property type="entry name" value="Glyoxalase_6"/>
    <property type="match status" value="1"/>
</dbReference>
<dbReference type="SUPFAM" id="SSF54593">
    <property type="entry name" value="Glyoxalase/Bleomycin resistance protein/Dihydroxybiphenyl dioxygenase"/>
    <property type="match status" value="1"/>
</dbReference>
<accession>A0ABP4ENC9</accession>
<protein>
    <submittedName>
        <fullName evidence="2">VOC family protein</fullName>
    </submittedName>
</protein>
<dbReference type="PANTHER" id="PTHR35908">
    <property type="entry name" value="HYPOTHETICAL FUSION PROTEIN"/>
    <property type="match status" value="1"/>
</dbReference>
<dbReference type="InterPro" id="IPR041581">
    <property type="entry name" value="Glyoxalase_6"/>
</dbReference>